<evidence type="ECO:0000313" key="2">
    <source>
        <dbReference type="EMBL" id="OHA25903.1"/>
    </source>
</evidence>
<comment type="caution">
    <text evidence="2">The sequence shown here is derived from an EMBL/GenBank/DDBJ whole genome shotgun (WGS) entry which is preliminary data.</text>
</comment>
<feature type="transmembrane region" description="Helical" evidence="1">
    <location>
        <begin position="5"/>
        <end position="26"/>
    </location>
</feature>
<gene>
    <name evidence="2" type="ORF">A3C06_00415</name>
</gene>
<dbReference type="Proteomes" id="UP000177565">
    <property type="component" value="Unassembled WGS sequence"/>
</dbReference>
<sequence length="81" mass="9196">MKKRYWLRGGITGLVISIIFLIYFNLISQCIGDCPDFKLDFKFQDIWIALAVMYGGTTVGSFIGGSIIGWLYGKIKNRKKP</sequence>
<accession>A0A1G2MPW9</accession>
<dbReference type="STRING" id="1802312.A3C06_00415"/>
<feature type="transmembrane region" description="Helical" evidence="1">
    <location>
        <begin position="46"/>
        <end position="72"/>
    </location>
</feature>
<keyword evidence="1" id="KW-0472">Membrane</keyword>
<protein>
    <submittedName>
        <fullName evidence="2">Uncharacterized protein</fullName>
    </submittedName>
</protein>
<evidence type="ECO:0000313" key="3">
    <source>
        <dbReference type="Proteomes" id="UP000177565"/>
    </source>
</evidence>
<reference evidence="2 3" key="1">
    <citation type="journal article" date="2016" name="Nat. Commun.">
        <title>Thousands of microbial genomes shed light on interconnected biogeochemical processes in an aquifer system.</title>
        <authorList>
            <person name="Anantharaman K."/>
            <person name="Brown C.T."/>
            <person name="Hug L.A."/>
            <person name="Sharon I."/>
            <person name="Castelle C.J."/>
            <person name="Probst A.J."/>
            <person name="Thomas B.C."/>
            <person name="Singh A."/>
            <person name="Wilkins M.J."/>
            <person name="Karaoz U."/>
            <person name="Brodie E.L."/>
            <person name="Williams K.H."/>
            <person name="Hubbard S.S."/>
            <person name="Banfield J.F."/>
        </authorList>
    </citation>
    <scope>NUCLEOTIDE SEQUENCE [LARGE SCALE GENOMIC DNA]</scope>
</reference>
<evidence type="ECO:0000256" key="1">
    <source>
        <dbReference type="SAM" id="Phobius"/>
    </source>
</evidence>
<name>A0A1G2MPW9_9BACT</name>
<dbReference type="EMBL" id="MHRQ01000031">
    <property type="protein sequence ID" value="OHA25903.1"/>
    <property type="molecule type" value="Genomic_DNA"/>
</dbReference>
<keyword evidence="1" id="KW-1133">Transmembrane helix</keyword>
<dbReference type="AlphaFoldDB" id="A0A1G2MPW9"/>
<organism evidence="2 3">
    <name type="scientific">Candidatus Taylorbacteria bacterium RIFCSPHIGHO2_02_FULL_46_13</name>
    <dbReference type="NCBI Taxonomy" id="1802312"/>
    <lineage>
        <taxon>Bacteria</taxon>
        <taxon>Candidatus Tayloriibacteriota</taxon>
    </lineage>
</organism>
<proteinExistence type="predicted"/>
<keyword evidence="1" id="KW-0812">Transmembrane</keyword>